<dbReference type="PANTHER" id="PTHR34584">
    <property type="entry name" value="NA(+)/H(+) ANTIPORTER SUBUNIT E1"/>
    <property type="match status" value="1"/>
</dbReference>
<comment type="caution">
    <text evidence="8">The sequence shown here is derived from an EMBL/GenBank/DDBJ whole genome shotgun (WGS) entry which is preliminary data.</text>
</comment>
<proteinExistence type="predicted"/>
<keyword evidence="9" id="KW-1185">Reference proteome</keyword>
<organism evidence="8 9">
    <name type="scientific">Saliphagus infecundisoli</name>
    <dbReference type="NCBI Taxonomy" id="1849069"/>
    <lineage>
        <taxon>Archaea</taxon>
        <taxon>Methanobacteriati</taxon>
        <taxon>Methanobacteriota</taxon>
        <taxon>Stenosarchaea group</taxon>
        <taxon>Halobacteria</taxon>
        <taxon>Halobacteriales</taxon>
        <taxon>Natrialbaceae</taxon>
        <taxon>Saliphagus</taxon>
    </lineage>
</organism>
<keyword evidence="4 7" id="KW-1133">Transmembrane helix</keyword>
<evidence type="ECO:0000313" key="8">
    <source>
        <dbReference type="EMBL" id="MFC4990198.1"/>
    </source>
</evidence>
<evidence type="ECO:0000256" key="3">
    <source>
        <dbReference type="ARBA" id="ARBA00022692"/>
    </source>
</evidence>
<dbReference type="InterPro" id="IPR002758">
    <property type="entry name" value="Cation_antiport_E"/>
</dbReference>
<feature type="transmembrane region" description="Helical" evidence="7">
    <location>
        <begin position="7"/>
        <end position="24"/>
    </location>
</feature>
<dbReference type="Proteomes" id="UP001595925">
    <property type="component" value="Unassembled WGS sequence"/>
</dbReference>
<evidence type="ECO:0000256" key="2">
    <source>
        <dbReference type="ARBA" id="ARBA00022475"/>
    </source>
</evidence>
<feature type="compositionally biased region" description="Basic and acidic residues" evidence="6">
    <location>
        <begin position="188"/>
        <end position="217"/>
    </location>
</feature>
<evidence type="ECO:0000313" key="9">
    <source>
        <dbReference type="Proteomes" id="UP001595925"/>
    </source>
</evidence>
<keyword evidence="2" id="KW-1003">Cell membrane</keyword>
<feature type="transmembrane region" description="Helical" evidence="7">
    <location>
        <begin position="30"/>
        <end position="50"/>
    </location>
</feature>
<dbReference type="RefSeq" id="WP_224828742.1">
    <property type="nucleotide sequence ID" value="NZ_JAIVEF010000010.1"/>
</dbReference>
<evidence type="ECO:0000256" key="5">
    <source>
        <dbReference type="ARBA" id="ARBA00023136"/>
    </source>
</evidence>
<keyword evidence="3 7" id="KW-0812">Transmembrane</keyword>
<sequence>MSVQVRTWPVAGWIFAILWMFVRGTTLAPMALLGQLLLGLAVGLPIAYLFRRLYPRWIGLGRAGVVPAAGRYLLDFLREVVRSNVDVAYRVLAPSLPMEPEVILIPLRVESAPAITLLANSITVTPGTITLDYAEEANALYVHVVDGRDPDGIVDPIRRWEDYALEMFDEEASSSEPAPEIVVSGGDRWGERSRGDQVGRESSGDPGHDGGDGRDGE</sequence>
<feature type="region of interest" description="Disordered" evidence="6">
    <location>
        <begin position="169"/>
        <end position="217"/>
    </location>
</feature>
<dbReference type="EMBL" id="JBHSJG010000063">
    <property type="protein sequence ID" value="MFC4990198.1"/>
    <property type="molecule type" value="Genomic_DNA"/>
</dbReference>
<dbReference type="GO" id="GO:0005886">
    <property type="term" value="C:plasma membrane"/>
    <property type="evidence" value="ECO:0007669"/>
    <property type="project" value="UniProtKB-SubCell"/>
</dbReference>
<reference evidence="8 9" key="1">
    <citation type="journal article" date="2019" name="Int. J. Syst. Evol. Microbiol.">
        <title>The Global Catalogue of Microorganisms (GCM) 10K type strain sequencing project: providing services to taxonomists for standard genome sequencing and annotation.</title>
        <authorList>
            <consortium name="The Broad Institute Genomics Platform"/>
            <consortium name="The Broad Institute Genome Sequencing Center for Infectious Disease"/>
            <person name="Wu L."/>
            <person name="Ma J."/>
        </authorList>
    </citation>
    <scope>NUCLEOTIDE SEQUENCE [LARGE SCALE GENOMIC DNA]</scope>
    <source>
        <strain evidence="8 9">CGMCC 1.15824</strain>
    </source>
</reference>
<evidence type="ECO:0000256" key="6">
    <source>
        <dbReference type="SAM" id="MobiDB-lite"/>
    </source>
</evidence>
<evidence type="ECO:0000256" key="4">
    <source>
        <dbReference type="ARBA" id="ARBA00022989"/>
    </source>
</evidence>
<evidence type="ECO:0000256" key="1">
    <source>
        <dbReference type="ARBA" id="ARBA00004651"/>
    </source>
</evidence>
<evidence type="ECO:0000256" key="7">
    <source>
        <dbReference type="SAM" id="Phobius"/>
    </source>
</evidence>
<protein>
    <submittedName>
        <fullName evidence="8">Na+/H+ antiporter subunit E</fullName>
    </submittedName>
</protein>
<keyword evidence="5 7" id="KW-0472">Membrane</keyword>
<gene>
    <name evidence="8" type="ORF">ACFPFO_21110</name>
</gene>
<dbReference type="Pfam" id="PF01899">
    <property type="entry name" value="MNHE"/>
    <property type="match status" value="1"/>
</dbReference>
<accession>A0ABD5QKG0</accession>
<dbReference type="AlphaFoldDB" id="A0ABD5QKG0"/>
<name>A0ABD5QKG0_9EURY</name>
<comment type="subcellular location">
    <subcellularLocation>
        <location evidence="1">Cell membrane</location>
        <topology evidence="1">Multi-pass membrane protein</topology>
    </subcellularLocation>
</comment>
<dbReference type="PANTHER" id="PTHR34584:SF1">
    <property type="entry name" value="NA(+)_H(+) ANTIPORTER SUBUNIT E1"/>
    <property type="match status" value="1"/>
</dbReference>